<sequence length="865" mass="98427">MSKYFVSSHRGEIQDLREKLNSSKDDIRTEAVKRIVAAMTEGKDVSMLFIDVLKCMQTNKLELKKLVYLYLMNYSRSQPERAILVVNSFVKDSSDPNPLIRALAIRTMGCIRVQNVFEYFIEPLGKCLKDKDPYVRKTAVLCVLKLYCMEPNNIKEHGFINTLRDMLLDDNQMVVSNVIAVLYEIGNSEGKEWIIEEKMVRPLLSALDGSNEWGQIYIMNAIATYTPKESKEAENICERVINKLTHNNPTVVMAAAKIIIKHLEIISPQIANIYCKRLSAPLVSIILSNSSKHDYEIQYITLRCINLIIQKYPHLFINQLRTFYCSYDEPIYIKIEKLEIMLMLVNESNVMDILIELKEYALSADIEFVRKSIQAFGKCALKLEKVADRCVKQLVELIELGQNYIVQEACIVMKDLFRKYPKKYLPVIAKLCDNLNTLDDPNAKASMIWIIGEYNQLITNSFDLLNEFMNSFADEPLNVQLALLTASVKLFIQQPDSQDLVQKALSEASNSPSFDIRDRAHIYWRILFNHPQQTYDIMLKEHDIITFQTQQLHPQILNSLLSELGELSSVYQKVPASFVVKLKKLGVSAKLDEEEGGSEMSDLLCFDGGSSNLIGTTSKNVLDFDDDSSKKNDSMKDIFSIGKQTLPINRLTALPKTPTDMKVDASLIHEAGSLFLQLEITNNSPLTMTNFQMQFNKNVFGLVPGQLNIDAIPPNKRWGALLPVGLIPPEITTPVSSRLEVAIANSTQQIYFYILEMPISLLMKEQSQLDIANCANLWNSLPNTMSKEYKGSGLQLKLQKLSTFILVASKKVNDKELLMYTIKFLNNIDVMLEITSTSKGYKILAKCIDKQYLSFIFKFLDGLFN</sequence>
<dbReference type="FunFam" id="2.60.40.1150:FF:000005">
    <property type="entry name" value="Adaptor protein (AP) family protein"/>
    <property type="match status" value="1"/>
</dbReference>
<feature type="domain" description="Clathrin/coatomer adaptor adaptin-like N-terminal" evidence="7">
    <location>
        <begin position="12"/>
        <end position="529"/>
    </location>
</feature>
<protein>
    <recommendedName>
        <fullName evidence="6">AP complex subunit beta</fullName>
    </recommendedName>
</protein>
<evidence type="ECO:0000313" key="8">
    <source>
        <dbReference type="EMBL" id="EDR25900.1"/>
    </source>
</evidence>
<name>B0EHV6_ENTDS</name>
<comment type="similarity">
    <text evidence="2 6">Belongs to the adaptor complexes large subunit family.</text>
</comment>
<evidence type="ECO:0000313" key="9">
    <source>
        <dbReference type="Proteomes" id="UP000008076"/>
    </source>
</evidence>
<dbReference type="InterPro" id="IPR011989">
    <property type="entry name" value="ARM-like"/>
</dbReference>
<evidence type="ECO:0000256" key="2">
    <source>
        <dbReference type="ARBA" id="ARBA00006613"/>
    </source>
</evidence>
<dbReference type="VEuPathDB" id="AmoebaDB:EDI_044560"/>
<evidence type="ECO:0000256" key="6">
    <source>
        <dbReference type="PIRNR" id="PIRNR002291"/>
    </source>
</evidence>
<dbReference type="GO" id="GO:0030117">
    <property type="term" value="C:membrane coat"/>
    <property type="evidence" value="ECO:0007669"/>
    <property type="project" value="InterPro"/>
</dbReference>
<dbReference type="Gene3D" id="1.25.10.10">
    <property type="entry name" value="Leucine-rich Repeat Variant"/>
    <property type="match status" value="1"/>
</dbReference>
<dbReference type="GO" id="GO:0030276">
    <property type="term" value="F:clathrin binding"/>
    <property type="evidence" value="ECO:0007669"/>
    <property type="project" value="InterPro"/>
</dbReference>
<dbReference type="EMBL" id="DS549356">
    <property type="protein sequence ID" value="EDR25900.1"/>
    <property type="molecule type" value="Genomic_DNA"/>
</dbReference>
<dbReference type="GO" id="GO:0006886">
    <property type="term" value="P:intracellular protein transport"/>
    <property type="evidence" value="ECO:0007669"/>
    <property type="project" value="InterPro"/>
</dbReference>
<dbReference type="InterPro" id="IPR002553">
    <property type="entry name" value="Clathrin/coatomer_adapt-like_N"/>
</dbReference>
<dbReference type="OMA" id="ICERVIN"/>
<dbReference type="PIRSF" id="PIRSF002291">
    <property type="entry name" value="AP_complex_beta"/>
    <property type="match status" value="1"/>
</dbReference>
<evidence type="ECO:0000259" key="7">
    <source>
        <dbReference type="Pfam" id="PF01602"/>
    </source>
</evidence>
<gene>
    <name evidence="8" type="ORF">EDI_044560</name>
</gene>
<keyword evidence="3 6" id="KW-0813">Transport</keyword>
<dbReference type="InterPro" id="IPR013037">
    <property type="entry name" value="Clathrin_b-adaptin_app_Ig-like"/>
</dbReference>
<organism evidence="9">
    <name type="scientific">Entamoeba dispar (strain ATCC PRA-260 / SAW760)</name>
    <dbReference type="NCBI Taxonomy" id="370354"/>
    <lineage>
        <taxon>Eukaryota</taxon>
        <taxon>Amoebozoa</taxon>
        <taxon>Evosea</taxon>
        <taxon>Archamoebae</taxon>
        <taxon>Mastigamoebida</taxon>
        <taxon>Entamoebidae</taxon>
        <taxon>Entamoeba</taxon>
    </lineage>
</organism>
<dbReference type="KEGG" id="edi:EDI_044560"/>
<comment type="subcellular location">
    <subcellularLocation>
        <location evidence="1">Endomembrane system</location>
    </subcellularLocation>
</comment>
<dbReference type="SUPFAM" id="SSF49348">
    <property type="entry name" value="Clathrin adaptor appendage domain"/>
    <property type="match status" value="1"/>
</dbReference>
<dbReference type="Proteomes" id="UP000008076">
    <property type="component" value="Unassembled WGS sequence"/>
</dbReference>
<evidence type="ECO:0000256" key="1">
    <source>
        <dbReference type="ARBA" id="ARBA00004308"/>
    </source>
</evidence>
<evidence type="ECO:0000256" key="4">
    <source>
        <dbReference type="ARBA" id="ARBA00022927"/>
    </source>
</evidence>
<evidence type="ECO:0000256" key="3">
    <source>
        <dbReference type="ARBA" id="ARBA00022448"/>
    </source>
</evidence>
<proteinExistence type="inferred from homology"/>
<dbReference type="PANTHER" id="PTHR11134">
    <property type="entry name" value="ADAPTOR COMPLEX SUBUNIT BETA FAMILY MEMBER"/>
    <property type="match status" value="1"/>
</dbReference>
<dbReference type="Gene3D" id="3.30.310.10">
    <property type="entry name" value="TATA-Binding Protein"/>
    <property type="match status" value="1"/>
</dbReference>
<accession>B0EHV6</accession>
<dbReference type="Pfam" id="PF01602">
    <property type="entry name" value="Adaptin_N"/>
    <property type="match status" value="1"/>
</dbReference>
<evidence type="ECO:0000256" key="5">
    <source>
        <dbReference type="ARBA" id="ARBA00023136"/>
    </source>
</evidence>
<dbReference type="GO" id="GO:0012505">
    <property type="term" value="C:endomembrane system"/>
    <property type="evidence" value="ECO:0007669"/>
    <property type="project" value="UniProtKB-SubCell"/>
</dbReference>
<reference evidence="9" key="1">
    <citation type="submission" date="2007-12" db="EMBL/GenBank/DDBJ databases">
        <title>Annotation of Entamoeba dispar SAW760.</title>
        <authorList>
            <person name="Lorenzi H."/>
            <person name="Inman J."/>
            <person name="Schobel S."/>
            <person name="Amedeo P."/>
            <person name="Caler E."/>
        </authorList>
    </citation>
    <scope>NUCLEOTIDE SEQUENCE [LARGE SCALE GENOMIC DNA]</scope>
    <source>
        <strain evidence="9">ATCC PRA-260 / SAW760</strain>
    </source>
</reference>
<keyword evidence="5 6" id="KW-0472">Membrane</keyword>
<dbReference type="InterPro" id="IPR026739">
    <property type="entry name" value="AP_beta"/>
</dbReference>
<dbReference type="AlphaFoldDB" id="B0EHV6"/>
<dbReference type="InterPro" id="IPR012295">
    <property type="entry name" value="TBP_dom_sf"/>
</dbReference>
<dbReference type="SUPFAM" id="SSF48371">
    <property type="entry name" value="ARM repeat"/>
    <property type="match status" value="1"/>
</dbReference>
<keyword evidence="4 6" id="KW-0653">Protein transport</keyword>
<dbReference type="eggNOG" id="KOG1061">
    <property type="taxonomic scope" value="Eukaryota"/>
</dbReference>
<dbReference type="GeneID" id="5882863"/>
<dbReference type="InterPro" id="IPR013041">
    <property type="entry name" value="Clathrin_app_Ig-like_sf"/>
</dbReference>
<dbReference type="InterPro" id="IPR016342">
    <property type="entry name" value="AP_complex_bsu_1_2_4"/>
</dbReference>
<dbReference type="GO" id="GO:0016192">
    <property type="term" value="P:vesicle-mediated transport"/>
    <property type="evidence" value="ECO:0007669"/>
    <property type="project" value="InterPro"/>
</dbReference>
<keyword evidence="9" id="KW-1185">Reference proteome</keyword>
<dbReference type="OrthoDB" id="10254310at2759"/>
<dbReference type="InterPro" id="IPR016024">
    <property type="entry name" value="ARM-type_fold"/>
</dbReference>
<dbReference type="RefSeq" id="XP_001737809.1">
    <property type="nucleotide sequence ID" value="XM_001737757.1"/>
</dbReference>
<dbReference type="Gene3D" id="2.60.40.1150">
    <property type="match status" value="1"/>
</dbReference>